<reference evidence="1 2" key="1">
    <citation type="submission" date="2015-10" db="EMBL/GenBank/DDBJ databases">
        <title>Genome sequencing of Penicillium freii.</title>
        <authorList>
            <person name="Nguyen H.D."/>
            <person name="Visagie C.M."/>
            <person name="Seifert K.A."/>
        </authorList>
    </citation>
    <scope>NUCLEOTIDE SEQUENCE [LARGE SCALE GENOMIC DNA]</scope>
    <source>
        <strain evidence="1 2">DAOM 242723</strain>
    </source>
</reference>
<gene>
    <name evidence="1" type="ORF">ACN42_g2926</name>
</gene>
<protein>
    <submittedName>
        <fullName evidence="1">Uncharacterized protein</fullName>
    </submittedName>
</protein>
<comment type="caution">
    <text evidence="1">The sequence shown here is derived from an EMBL/GenBank/DDBJ whole genome shotgun (WGS) entry which is preliminary data.</text>
</comment>
<name>A0A101MP77_PENFR</name>
<evidence type="ECO:0000313" key="1">
    <source>
        <dbReference type="EMBL" id="KUM64170.1"/>
    </source>
</evidence>
<accession>A0A101MP77</accession>
<proteinExistence type="predicted"/>
<dbReference type="Proteomes" id="UP000055045">
    <property type="component" value="Unassembled WGS sequence"/>
</dbReference>
<dbReference type="EMBL" id="LLXE01000054">
    <property type="protein sequence ID" value="KUM64170.1"/>
    <property type="molecule type" value="Genomic_DNA"/>
</dbReference>
<dbReference type="AlphaFoldDB" id="A0A101MP77"/>
<organism evidence="1 2">
    <name type="scientific">Penicillium freii</name>
    <dbReference type="NCBI Taxonomy" id="48697"/>
    <lineage>
        <taxon>Eukaryota</taxon>
        <taxon>Fungi</taxon>
        <taxon>Dikarya</taxon>
        <taxon>Ascomycota</taxon>
        <taxon>Pezizomycotina</taxon>
        <taxon>Eurotiomycetes</taxon>
        <taxon>Eurotiomycetidae</taxon>
        <taxon>Eurotiales</taxon>
        <taxon>Aspergillaceae</taxon>
        <taxon>Penicillium</taxon>
    </lineage>
</organism>
<evidence type="ECO:0000313" key="2">
    <source>
        <dbReference type="Proteomes" id="UP000055045"/>
    </source>
</evidence>
<sequence length="66" mass="7500">MSGTERAGPWRYHTGTFSVKGIQRRRAAVIPVFKKKKEKKKVARTNLRATNLMPEQPSSLTVMTVQ</sequence>
<keyword evidence="2" id="KW-1185">Reference proteome</keyword>